<gene>
    <name evidence="1" type="ORF">O6H91_16G031000</name>
</gene>
<evidence type="ECO:0000313" key="2">
    <source>
        <dbReference type="Proteomes" id="UP001162992"/>
    </source>
</evidence>
<sequence>MEAPVAYVPYVGVHGVGAAAAFHEAKRPWKWAEMETAEAFRVDDLLDFSNEEIAGPIGEEDKFQQSDHSADSSVTVVEQVSNNSTSDKGRVENPNILQEEELRVACDDIAELEWLSTFVEDSFSTDEAMKPPFTSALLGANTHNLTELSSNNKDQFQMTSPYSVLESSATSGGLEIPVPGRARSKRSRAGVRVWSSRLLSSNSCTSLESISNNSITAPYFFSFDCPALSADTEFLTPEEWGDDFLPIAKKPTKIFRRKTGQDASQPRRCTHCLTQRTPQWRAGPMGPKTLCNACGVRFKSGRLLPEYRPAGSPTFVSHQHSNSHRKVLEMRRQRTTETEQQPQPKPPLQIDVALCIRAQDPPPETSEEQTVL</sequence>
<protein>
    <submittedName>
        <fullName evidence="1">Uncharacterized protein</fullName>
    </submittedName>
</protein>
<comment type="caution">
    <text evidence="1">The sequence shown here is derived from an EMBL/GenBank/DDBJ whole genome shotgun (WGS) entry which is preliminary data.</text>
</comment>
<organism evidence="1 2">
    <name type="scientific">Diphasiastrum complanatum</name>
    <name type="common">Issler's clubmoss</name>
    <name type="synonym">Lycopodium complanatum</name>
    <dbReference type="NCBI Taxonomy" id="34168"/>
    <lineage>
        <taxon>Eukaryota</taxon>
        <taxon>Viridiplantae</taxon>
        <taxon>Streptophyta</taxon>
        <taxon>Embryophyta</taxon>
        <taxon>Tracheophyta</taxon>
        <taxon>Lycopodiopsida</taxon>
        <taxon>Lycopodiales</taxon>
        <taxon>Lycopodiaceae</taxon>
        <taxon>Lycopodioideae</taxon>
        <taxon>Diphasiastrum</taxon>
    </lineage>
</organism>
<keyword evidence="2" id="KW-1185">Reference proteome</keyword>
<name>A0ACC2BB47_DIPCM</name>
<proteinExistence type="predicted"/>
<reference evidence="2" key="1">
    <citation type="journal article" date="2024" name="Proc. Natl. Acad. Sci. U.S.A.">
        <title>Extraordinary preservation of gene collinearity over three hundred million years revealed in homosporous lycophytes.</title>
        <authorList>
            <person name="Li C."/>
            <person name="Wickell D."/>
            <person name="Kuo L.Y."/>
            <person name="Chen X."/>
            <person name="Nie B."/>
            <person name="Liao X."/>
            <person name="Peng D."/>
            <person name="Ji J."/>
            <person name="Jenkins J."/>
            <person name="Williams M."/>
            <person name="Shu S."/>
            <person name="Plott C."/>
            <person name="Barry K."/>
            <person name="Rajasekar S."/>
            <person name="Grimwood J."/>
            <person name="Han X."/>
            <person name="Sun S."/>
            <person name="Hou Z."/>
            <person name="He W."/>
            <person name="Dai G."/>
            <person name="Sun C."/>
            <person name="Schmutz J."/>
            <person name="Leebens-Mack J.H."/>
            <person name="Li F.W."/>
            <person name="Wang L."/>
        </authorList>
    </citation>
    <scope>NUCLEOTIDE SEQUENCE [LARGE SCALE GENOMIC DNA]</scope>
    <source>
        <strain evidence="2">cv. PW_Plant_1</strain>
    </source>
</reference>
<evidence type="ECO:0000313" key="1">
    <source>
        <dbReference type="EMBL" id="KAJ7526992.1"/>
    </source>
</evidence>
<dbReference type="EMBL" id="CM055107">
    <property type="protein sequence ID" value="KAJ7526992.1"/>
    <property type="molecule type" value="Genomic_DNA"/>
</dbReference>
<accession>A0ACC2BB47</accession>
<dbReference type="Proteomes" id="UP001162992">
    <property type="component" value="Chromosome 16"/>
</dbReference>